<protein>
    <recommendedName>
        <fullName evidence="9">ATP-dependent DNA helicase</fullName>
        <ecNumber evidence="9">3.6.4.12</ecNumber>
    </recommendedName>
</protein>
<dbReference type="Proteomes" id="UP000008370">
    <property type="component" value="Unassembled WGS sequence"/>
</dbReference>
<gene>
    <name evidence="13" type="ORF">PHACADRAFT_125288</name>
</gene>
<keyword evidence="3" id="KW-0547">Nucleotide-binding</keyword>
<sequence length="1460" mass="160152">MSSSDGYFDDDIDSAILEQVDAIEAAHTQAFATAPSRPVRPPQKAPPPQEREVIEIDDSYDYGTFDIDDKDLEIIDKICDEAYKGKRTVAPIAGPSRARSGLQRTASAATVQTTLFGGVVQHKPPSSPHKPPSSSRQPVRRANTNSNNLFTGNPKKIKKWDHTAFAKSGWKKPKAVKGKEKAGSFNDGEEEDDWEEEEVEFEQFPAPFISLGCPPPMKLQSDMLAARRWLYPLNQEKRDYQFNIVKRCLFENTLVALPTGLGKTFIAGVVMLNFFTWFPEGKVVFVAPTKPLVAQQIEACHKTCGIPGSHAAELTGQNPRAYRAKAWQEKRVFYMTPQTLMNDLKTDNCDPRDIVLLVIDEAHKGTGDYAYAQVVRYLMAKNPHFRVLALTATPGGKPEAVQMIVDSLHISHVEIRDEQSLDLAPYLHKKHIRQHVIHMTDDVAKIRDMLGEVMEPMITKLSKQKILYHSPTPVCLHPYSCTKAMSALHARRDRARWAFGMLTKLGALARIMGYLIEGSLEQCYDALKELCSGVNETTGKQTATKAKADRFGKDEKLQQIVAELERMHARPGGFGAHPKMEKLKTLLVEHFAQKGFEAEGHGAGDGELNSDSRVMVFTSFRQSVELITDALNKDRPLIRAVPFIGQGVDKHGKKGYGQKEQLEIIKRFKAGEFNVLVSTSIGEEGLDIGEIDMIACYDAQKTPIRMLQRIGRTGRKRDGYVHVLLSEEREERNWEKADDNYKDVQRFILRAEALELYEDVERLIPEHIKPECIEMVMDIEEYVREDPEKRKLESLPKAKKRARNDDAMRNVPEGAATGFVSVRDLLQKGKKRKKPIEPIDLDRADESDDVDREIEAGIFGPRRTVSTPVEKSKAKRVKRSATIAAADATGAGKKRSKAKKTKDELASLEELTASQIERLGEDDSEDEAIAQGLSVAKSSASSKASNKAKTSATVKASGKKRKRPPSPPPRPGTPTPSSKKGGSSRSALIPEPMTPPDWSSSPARPLAELDIVELTSPGMSPIDRTPSPEFESPRWSSPDVSISSARKSSVPKGKSRSPISSPAPIPDCSASVSSRSITAEVGGLDELDSMDRAGEAGADTSMAWLLEDDSEPDIEVIGSSPASDRVSRDPPRVALDDSSDVEVLPMSPKPAKWKSPPMQRDPSIEKFTGVDDNEPASNAKISRAKSSAKFRRVGAASSAGMKMPPPALPARFTLSSSPPPDSALDIEADVDYQQHPSSDGPPIATFAVRGPARTKKLMQVNSSPLRTPSDAPRRLRRGPPPPPRARSPAEDSACASQPPSDTHEPARPPKHKKRKFADARALARANPWLDIEAAHSGSEAEDGALEDADAYSDVASSDAGFAGDFSATQAPAGYDQAAVYRRSLLTQAMPTASVPVFARGPTRRDVFRAGAARSGVGRRGLPSSSPPRELNSEDEYELGTFVVDDDEEISYARGSPILSQ</sequence>
<dbReference type="InParanoid" id="K5W3K9"/>
<keyword evidence="7" id="KW-0539">Nucleus</keyword>
<proteinExistence type="inferred from homology"/>
<evidence type="ECO:0000256" key="4">
    <source>
        <dbReference type="ARBA" id="ARBA00022801"/>
    </source>
</evidence>
<name>K5W3K9_PHACS</name>
<dbReference type="SMART" id="SM00490">
    <property type="entry name" value="HELICc"/>
    <property type="match status" value="1"/>
</dbReference>
<dbReference type="GO" id="GO:0000400">
    <property type="term" value="F:four-way junction DNA binding"/>
    <property type="evidence" value="ECO:0007669"/>
    <property type="project" value="TreeGrafter"/>
</dbReference>
<evidence type="ECO:0000256" key="10">
    <source>
        <dbReference type="SAM" id="MobiDB-lite"/>
    </source>
</evidence>
<dbReference type="RefSeq" id="XP_007398197.1">
    <property type="nucleotide sequence ID" value="XM_007398135.1"/>
</dbReference>
<feature type="region of interest" description="Disordered" evidence="10">
    <location>
        <begin position="119"/>
        <end position="155"/>
    </location>
</feature>
<feature type="compositionally biased region" description="Low complexity" evidence="10">
    <location>
        <begin position="881"/>
        <end position="891"/>
    </location>
</feature>
<dbReference type="PROSITE" id="PS51194">
    <property type="entry name" value="HELICASE_CTER"/>
    <property type="match status" value="1"/>
</dbReference>
<dbReference type="EC" id="3.6.4.12" evidence="9"/>
<evidence type="ECO:0000256" key="6">
    <source>
        <dbReference type="ARBA" id="ARBA00022840"/>
    </source>
</evidence>
<feature type="compositionally biased region" description="Basic and acidic residues" evidence="10">
    <location>
        <begin position="1125"/>
        <end position="1135"/>
    </location>
</feature>
<evidence type="ECO:0000313" key="13">
    <source>
        <dbReference type="EMBL" id="EKM53509.1"/>
    </source>
</evidence>
<dbReference type="GO" id="GO:0016887">
    <property type="term" value="F:ATP hydrolysis activity"/>
    <property type="evidence" value="ECO:0007669"/>
    <property type="project" value="RHEA"/>
</dbReference>
<dbReference type="CDD" id="cd18033">
    <property type="entry name" value="DEXDc_FANCM"/>
    <property type="match status" value="1"/>
</dbReference>
<feature type="compositionally biased region" description="Basic residues" evidence="10">
    <location>
        <begin position="1182"/>
        <end position="1192"/>
    </location>
</feature>
<dbReference type="PANTHER" id="PTHR14025:SF20">
    <property type="entry name" value="FANCONI ANEMIA GROUP M PROTEIN"/>
    <property type="match status" value="1"/>
</dbReference>
<feature type="domain" description="Helicase ATP-binding" evidence="11">
    <location>
        <begin position="244"/>
        <end position="412"/>
    </location>
</feature>
<comment type="subunit">
    <text evidence="9">Interacts with the MHF histone-fold complex to form the FANCM-MHF complex.</text>
</comment>
<evidence type="ECO:0000259" key="12">
    <source>
        <dbReference type="PROSITE" id="PS51194"/>
    </source>
</evidence>
<evidence type="ECO:0000313" key="14">
    <source>
        <dbReference type="Proteomes" id="UP000008370"/>
    </source>
</evidence>
<feature type="compositionally biased region" description="Pro residues" evidence="10">
    <location>
        <begin position="965"/>
        <end position="974"/>
    </location>
</feature>
<organism evidence="13 14">
    <name type="scientific">Phanerochaete carnosa (strain HHB-10118-sp)</name>
    <name type="common">White-rot fungus</name>
    <name type="synonym">Peniophora carnosa</name>
    <dbReference type="NCBI Taxonomy" id="650164"/>
    <lineage>
        <taxon>Eukaryota</taxon>
        <taxon>Fungi</taxon>
        <taxon>Dikarya</taxon>
        <taxon>Basidiomycota</taxon>
        <taxon>Agaricomycotina</taxon>
        <taxon>Agaricomycetes</taxon>
        <taxon>Polyporales</taxon>
        <taxon>Phanerochaetaceae</taxon>
        <taxon>Phanerochaete</taxon>
    </lineage>
</organism>
<feature type="region of interest" description="Disordered" evidence="10">
    <location>
        <begin position="31"/>
        <end position="50"/>
    </location>
</feature>
<feature type="compositionally biased region" description="Low complexity" evidence="10">
    <location>
        <begin position="1056"/>
        <end position="1071"/>
    </location>
</feature>
<dbReference type="FunFam" id="3.40.50.300:FF:000861">
    <property type="entry name" value="Fanconi anemia, complementation group M"/>
    <property type="match status" value="1"/>
</dbReference>
<feature type="compositionally biased region" description="Low complexity" evidence="10">
    <location>
        <begin position="934"/>
        <end position="956"/>
    </location>
</feature>
<dbReference type="PANTHER" id="PTHR14025">
    <property type="entry name" value="FANCONI ANEMIA GROUP M FANCM FAMILY MEMBER"/>
    <property type="match status" value="1"/>
</dbReference>
<evidence type="ECO:0000256" key="2">
    <source>
        <dbReference type="ARBA" id="ARBA00009889"/>
    </source>
</evidence>
<feature type="domain" description="Helicase C-terminal" evidence="12">
    <location>
        <begin position="582"/>
        <end position="764"/>
    </location>
</feature>
<dbReference type="PROSITE" id="PS51192">
    <property type="entry name" value="HELICASE_ATP_BIND_1"/>
    <property type="match status" value="1"/>
</dbReference>
<keyword evidence="6" id="KW-0067">ATP-binding</keyword>
<dbReference type="InterPro" id="IPR027417">
    <property type="entry name" value="P-loop_NTPase"/>
</dbReference>
<dbReference type="HOGENOM" id="CLU_002513_5_0_1"/>
<feature type="compositionally biased region" description="Pro residues" evidence="10">
    <location>
        <begin position="38"/>
        <end position="48"/>
    </location>
</feature>
<dbReference type="Pfam" id="PF00271">
    <property type="entry name" value="Helicase_C"/>
    <property type="match status" value="1"/>
</dbReference>
<dbReference type="GeneID" id="18908018"/>
<dbReference type="GO" id="GO:0043138">
    <property type="term" value="F:3'-5' DNA helicase activity"/>
    <property type="evidence" value="ECO:0007669"/>
    <property type="project" value="InterPro"/>
</dbReference>
<feature type="region of interest" description="Disordered" evidence="10">
    <location>
        <begin position="1411"/>
        <end position="1436"/>
    </location>
</feature>
<evidence type="ECO:0000256" key="3">
    <source>
        <dbReference type="ARBA" id="ARBA00022741"/>
    </source>
</evidence>
<evidence type="ECO:0000256" key="1">
    <source>
        <dbReference type="ARBA" id="ARBA00004123"/>
    </source>
</evidence>
<dbReference type="InterPro" id="IPR014001">
    <property type="entry name" value="Helicase_ATP-bd"/>
</dbReference>
<dbReference type="CDD" id="cd18801">
    <property type="entry name" value="SF2_C_FANCM_Hef"/>
    <property type="match status" value="1"/>
</dbReference>
<dbReference type="STRING" id="650164.K5W3K9"/>
<dbReference type="Gene3D" id="3.40.50.300">
    <property type="entry name" value="P-loop containing nucleotide triphosphate hydrolases"/>
    <property type="match status" value="2"/>
</dbReference>
<feature type="region of interest" description="Disordered" evidence="10">
    <location>
        <begin position="859"/>
        <end position="1095"/>
    </location>
</feature>
<dbReference type="GO" id="GO:0009378">
    <property type="term" value="F:four-way junction helicase activity"/>
    <property type="evidence" value="ECO:0007669"/>
    <property type="project" value="TreeGrafter"/>
</dbReference>
<dbReference type="GO" id="GO:0005634">
    <property type="term" value="C:nucleus"/>
    <property type="evidence" value="ECO:0007669"/>
    <property type="project" value="UniProtKB-SubCell"/>
</dbReference>
<dbReference type="GO" id="GO:0045003">
    <property type="term" value="P:double-strand break repair via synthesis-dependent strand annealing"/>
    <property type="evidence" value="ECO:0007669"/>
    <property type="project" value="TreeGrafter"/>
</dbReference>
<accession>K5W3K9</accession>
<dbReference type="GO" id="GO:0036297">
    <property type="term" value="P:interstrand cross-link repair"/>
    <property type="evidence" value="ECO:0007669"/>
    <property type="project" value="TreeGrafter"/>
</dbReference>
<comment type="subcellular location">
    <subcellularLocation>
        <location evidence="1 9">Nucleus</location>
    </subcellularLocation>
</comment>
<feature type="compositionally biased region" description="Polar residues" evidence="10">
    <location>
        <begin position="1034"/>
        <end position="1047"/>
    </location>
</feature>
<dbReference type="OrthoDB" id="164902at2759"/>
<comment type="function">
    <text evidence="9">ATP-dependent DNA helicase involved in DNA damage repair by homologous recombination and in genome maintenance. Capable of unwinding D-loops. Plays a role in limiting crossover recombinants during mitotic DNA double-strand break (DSB) repair. Component of a FANCM-MHF complex which promotes gene conversion at blocked replication forks, probably by reversal of the stalled fork.</text>
</comment>
<keyword evidence="14" id="KW-1185">Reference proteome</keyword>
<dbReference type="InterPro" id="IPR044749">
    <property type="entry name" value="FANCM_DEXDc"/>
</dbReference>
<keyword evidence="5" id="KW-0347">Helicase</keyword>
<feature type="compositionally biased region" description="Polar residues" evidence="10">
    <location>
        <begin position="142"/>
        <end position="151"/>
    </location>
</feature>
<dbReference type="SMART" id="SM00487">
    <property type="entry name" value="DEXDc"/>
    <property type="match status" value="1"/>
</dbReference>
<feature type="region of interest" description="Disordered" evidence="10">
    <location>
        <begin position="1107"/>
        <end position="1319"/>
    </location>
</feature>
<comment type="catalytic activity">
    <reaction evidence="8 9">
        <text>ATP + H2O = ADP + phosphate + H(+)</text>
        <dbReference type="Rhea" id="RHEA:13065"/>
        <dbReference type="ChEBI" id="CHEBI:15377"/>
        <dbReference type="ChEBI" id="CHEBI:15378"/>
        <dbReference type="ChEBI" id="CHEBI:30616"/>
        <dbReference type="ChEBI" id="CHEBI:43474"/>
        <dbReference type="ChEBI" id="CHEBI:456216"/>
        <dbReference type="EC" id="3.6.4.12"/>
    </reaction>
</comment>
<reference evidence="13 14" key="1">
    <citation type="journal article" date="2012" name="BMC Genomics">
        <title>Comparative genomics of the white-rot fungi, Phanerochaete carnosa and P. chrysosporium, to elucidate the genetic basis of the distinct wood types they colonize.</title>
        <authorList>
            <person name="Suzuki H."/>
            <person name="MacDonald J."/>
            <person name="Syed K."/>
            <person name="Salamov A."/>
            <person name="Hori C."/>
            <person name="Aerts A."/>
            <person name="Henrissat B."/>
            <person name="Wiebenga A."/>
            <person name="vanKuyk P.A."/>
            <person name="Barry K."/>
            <person name="Lindquist E."/>
            <person name="LaButti K."/>
            <person name="Lapidus A."/>
            <person name="Lucas S."/>
            <person name="Coutinho P."/>
            <person name="Gong Y."/>
            <person name="Samejima M."/>
            <person name="Mahadevan R."/>
            <person name="Abou-Zaid M."/>
            <person name="de Vries R.P."/>
            <person name="Igarashi K."/>
            <person name="Yadav J.S."/>
            <person name="Grigoriev I.V."/>
            <person name="Master E.R."/>
        </authorList>
    </citation>
    <scope>NUCLEOTIDE SEQUENCE [LARGE SCALE GENOMIC DNA]</scope>
    <source>
        <strain evidence="13 14">HHB-10118-sp</strain>
    </source>
</reference>
<dbReference type="SUPFAM" id="SSF52540">
    <property type="entry name" value="P-loop containing nucleoside triphosphate hydrolases"/>
    <property type="match status" value="1"/>
</dbReference>
<evidence type="ECO:0000256" key="9">
    <source>
        <dbReference type="RuleBase" id="RU367027"/>
    </source>
</evidence>
<dbReference type="KEGG" id="pco:PHACADRAFT_125288"/>
<dbReference type="InterPro" id="IPR039686">
    <property type="entry name" value="FANCM/Mph1-like_ID"/>
</dbReference>
<evidence type="ECO:0000256" key="5">
    <source>
        <dbReference type="ARBA" id="ARBA00022806"/>
    </source>
</evidence>
<keyword evidence="4" id="KW-0378">Hydrolase</keyword>
<evidence type="ECO:0000256" key="8">
    <source>
        <dbReference type="ARBA" id="ARBA00047995"/>
    </source>
</evidence>
<dbReference type="InterPro" id="IPR001650">
    <property type="entry name" value="Helicase_C-like"/>
</dbReference>
<dbReference type="InterPro" id="IPR006935">
    <property type="entry name" value="Helicase/UvrB_N"/>
</dbReference>
<dbReference type="CDD" id="cd12091">
    <property type="entry name" value="FANCM_ID"/>
    <property type="match status" value="1"/>
</dbReference>
<comment type="similarity">
    <text evidence="2 9">Belongs to the DEAD box helicase family. DEAH subfamily. FANCM sub-subfamily.</text>
</comment>
<dbReference type="EMBL" id="JH930474">
    <property type="protein sequence ID" value="EKM53509.1"/>
    <property type="molecule type" value="Genomic_DNA"/>
</dbReference>
<evidence type="ECO:0000256" key="7">
    <source>
        <dbReference type="ARBA" id="ARBA00023242"/>
    </source>
</evidence>
<evidence type="ECO:0000259" key="11">
    <source>
        <dbReference type="PROSITE" id="PS51192"/>
    </source>
</evidence>
<dbReference type="Pfam" id="PF04851">
    <property type="entry name" value="ResIII"/>
    <property type="match status" value="1"/>
</dbReference>
<dbReference type="GO" id="GO:0005524">
    <property type="term" value="F:ATP binding"/>
    <property type="evidence" value="ECO:0007669"/>
    <property type="project" value="UniProtKB-UniRule"/>
</dbReference>